<name>A0A0W8FN49_9ZZZZ</name>
<dbReference type="EMBL" id="LNQE01000984">
    <property type="protein sequence ID" value="KUG22146.1"/>
    <property type="molecule type" value="Genomic_DNA"/>
</dbReference>
<keyword evidence="4" id="KW-0500">Molybdenum</keyword>
<dbReference type="GO" id="GO:0015098">
    <property type="term" value="F:molybdate ion transmembrane transporter activity"/>
    <property type="evidence" value="ECO:0007669"/>
    <property type="project" value="InterPro"/>
</dbReference>
<gene>
    <name evidence="10" type="ORF">ASZ90_008067</name>
</gene>
<evidence type="ECO:0000256" key="8">
    <source>
        <dbReference type="SAM" id="Phobius"/>
    </source>
</evidence>
<dbReference type="NCBIfam" id="TIGR02141">
    <property type="entry name" value="modB_ABC"/>
    <property type="match status" value="1"/>
</dbReference>
<dbReference type="InterPro" id="IPR000515">
    <property type="entry name" value="MetI-like"/>
</dbReference>
<accession>A0A0W8FN49</accession>
<dbReference type="AlphaFoldDB" id="A0A0W8FN49"/>
<comment type="caution">
    <text evidence="10">The sequence shown here is derived from an EMBL/GenBank/DDBJ whole genome shotgun (WGS) entry which is preliminary data.</text>
</comment>
<evidence type="ECO:0000313" key="10">
    <source>
        <dbReference type="EMBL" id="KUG22146.1"/>
    </source>
</evidence>
<dbReference type="PANTHER" id="PTHR30183">
    <property type="entry name" value="MOLYBDENUM TRANSPORT SYSTEM PERMEASE PROTEIN MODB"/>
    <property type="match status" value="1"/>
</dbReference>
<keyword evidence="6 8" id="KW-1133">Transmembrane helix</keyword>
<evidence type="ECO:0000256" key="5">
    <source>
        <dbReference type="ARBA" id="ARBA00022692"/>
    </source>
</evidence>
<dbReference type="GO" id="GO:0005886">
    <property type="term" value="C:plasma membrane"/>
    <property type="evidence" value="ECO:0007669"/>
    <property type="project" value="UniProtKB-SubCell"/>
</dbReference>
<dbReference type="InterPro" id="IPR035906">
    <property type="entry name" value="MetI-like_sf"/>
</dbReference>
<keyword evidence="3" id="KW-1003">Cell membrane</keyword>
<dbReference type="Pfam" id="PF00528">
    <property type="entry name" value="BPD_transp_1"/>
    <property type="match status" value="1"/>
</dbReference>
<keyword evidence="7 8" id="KW-0472">Membrane</keyword>
<evidence type="ECO:0000256" key="7">
    <source>
        <dbReference type="ARBA" id="ARBA00023136"/>
    </source>
</evidence>
<feature type="transmembrane region" description="Helical" evidence="8">
    <location>
        <begin position="44"/>
        <end position="63"/>
    </location>
</feature>
<feature type="domain" description="ABC transmembrane type-1" evidence="9">
    <location>
        <begin position="6"/>
        <end position="210"/>
    </location>
</feature>
<evidence type="ECO:0000256" key="2">
    <source>
        <dbReference type="ARBA" id="ARBA00022448"/>
    </source>
</evidence>
<sequence>MDYLALYVTLKLALVTTIFLMVIAAPVAYALAYYRFTGKSFLEALIYLPMALPPTVIGFYLIIVMGPKGFVGKTWGMLTGGSLLFTFIGITIASIIYSIPFAVQPMKAAFSKIDRRLLDAAYVLGLSKKAAFFRVIIPNSISGIAAAAILVFLHSIGAFGVLLMVGGSIPGETKVASIAIYEAVEMMNYKAAGMIALSFIPISYAFLLLINKLNEGARS</sequence>
<dbReference type="CDD" id="cd06261">
    <property type="entry name" value="TM_PBP2"/>
    <property type="match status" value="1"/>
</dbReference>
<comment type="subcellular location">
    <subcellularLocation>
        <location evidence="1">Cell membrane</location>
        <topology evidence="1">Multi-pass membrane protein</topology>
    </subcellularLocation>
</comment>
<reference evidence="10" key="1">
    <citation type="journal article" date="2015" name="Proc. Natl. Acad. Sci. U.S.A.">
        <title>Networks of energetic and metabolic interactions define dynamics in microbial communities.</title>
        <authorList>
            <person name="Embree M."/>
            <person name="Liu J.K."/>
            <person name="Al-Bassam M.M."/>
            <person name="Zengler K."/>
        </authorList>
    </citation>
    <scope>NUCLEOTIDE SEQUENCE</scope>
</reference>
<feature type="transmembrane region" description="Helical" evidence="8">
    <location>
        <begin position="12"/>
        <end position="32"/>
    </location>
</feature>
<feature type="transmembrane region" description="Helical" evidence="8">
    <location>
        <begin position="144"/>
        <end position="169"/>
    </location>
</feature>
<dbReference type="PANTHER" id="PTHR30183:SF8">
    <property type="entry name" value="MOLYBDENUM TRANSPORT SYSTEM PERMEASE"/>
    <property type="match status" value="1"/>
</dbReference>
<feature type="transmembrane region" description="Helical" evidence="8">
    <location>
        <begin position="83"/>
        <end position="103"/>
    </location>
</feature>
<dbReference type="Gene3D" id="1.10.3720.10">
    <property type="entry name" value="MetI-like"/>
    <property type="match status" value="1"/>
</dbReference>
<keyword evidence="2" id="KW-0813">Transport</keyword>
<evidence type="ECO:0000256" key="6">
    <source>
        <dbReference type="ARBA" id="ARBA00022989"/>
    </source>
</evidence>
<feature type="transmembrane region" description="Helical" evidence="8">
    <location>
        <begin position="189"/>
        <end position="210"/>
    </location>
</feature>
<evidence type="ECO:0000256" key="4">
    <source>
        <dbReference type="ARBA" id="ARBA00022505"/>
    </source>
</evidence>
<protein>
    <submittedName>
        <fullName evidence="10">Molybdenum transport system permease protein modb</fullName>
    </submittedName>
</protein>
<dbReference type="InterPro" id="IPR011867">
    <property type="entry name" value="ModB_ABC"/>
</dbReference>
<evidence type="ECO:0000259" key="9">
    <source>
        <dbReference type="PROSITE" id="PS50928"/>
    </source>
</evidence>
<evidence type="ECO:0000256" key="3">
    <source>
        <dbReference type="ARBA" id="ARBA00022475"/>
    </source>
</evidence>
<evidence type="ECO:0000256" key="1">
    <source>
        <dbReference type="ARBA" id="ARBA00004651"/>
    </source>
</evidence>
<dbReference type="PROSITE" id="PS50928">
    <property type="entry name" value="ABC_TM1"/>
    <property type="match status" value="1"/>
</dbReference>
<keyword evidence="5 8" id="KW-0812">Transmembrane</keyword>
<organism evidence="10">
    <name type="scientific">hydrocarbon metagenome</name>
    <dbReference type="NCBI Taxonomy" id="938273"/>
    <lineage>
        <taxon>unclassified sequences</taxon>
        <taxon>metagenomes</taxon>
        <taxon>ecological metagenomes</taxon>
    </lineage>
</organism>
<proteinExistence type="predicted"/>
<dbReference type="SUPFAM" id="SSF161098">
    <property type="entry name" value="MetI-like"/>
    <property type="match status" value="1"/>
</dbReference>